<organism evidence="3 4">
    <name type="scientific">Paramecium primaurelia</name>
    <dbReference type="NCBI Taxonomy" id="5886"/>
    <lineage>
        <taxon>Eukaryota</taxon>
        <taxon>Sar</taxon>
        <taxon>Alveolata</taxon>
        <taxon>Ciliophora</taxon>
        <taxon>Intramacronucleata</taxon>
        <taxon>Oligohymenophorea</taxon>
        <taxon>Peniculida</taxon>
        <taxon>Parameciidae</taxon>
        <taxon>Paramecium</taxon>
    </lineage>
</organism>
<comment type="caution">
    <text evidence="3">The sequence shown here is derived from an EMBL/GenBank/DDBJ whole genome shotgun (WGS) entry which is preliminary data.</text>
</comment>
<dbReference type="AlphaFoldDB" id="A0A8S1M5J2"/>
<proteinExistence type="predicted"/>
<feature type="transmembrane region" description="Helical" evidence="2">
    <location>
        <begin position="63"/>
        <end position="85"/>
    </location>
</feature>
<protein>
    <submittedName>
        <fullName evidence="3">Uncharacterized protein</fullName>
    </submittedName>
</protein>
<reference evidence="3" key="1">
    <citation type="submission" date="2021-01" db="EMBL/GenBank/DDBJ databases">
        <authorList>
            <consortium name="Genoscope - CEA"/>
            <person name="William W."/>
        </authorList>
    </citation>
    <scope>NUCLEOTIDE SEQUENCE</scope>
</reference>
<dbReference type="EMBL" id="CAJJDM010000054">
    <property type="protein sequence ID" value="CAD8075049.1"/>
    <property type="molecule type" value="Genomic_DNA"/>
</dbReference>
<feature type="transmembrane region" description="Helical" evidence="2">
    <location>
        <begin position="12"/>
        <end position="29"/>
    </location>
</feature>
<name>A0A8S1M5J2_PARPR</name>
<evidence type="ECO:0000256" key="1">
    <source>
        <dbReference type="SAM" id="Coils"/>
    </source>
</evidence>
<keyword evidence="1" id="KW-0175">Coiled coil</keyword>
<keyword evidence="4" id="KW-1185">Reference proteome</keyword>
<keyword evidence="2" id="KW-0812">Transmembrane</keyword>
<evidence type="ECO:0000313" key="3">
    <source>
        <dbReference type="EMBL" id="CAD8075049.1"/>
    </source>
</evidence>
<sequence>MAKSITQIFKEIWPKLAIFTVMLVITIFQKHPMTFKALGQSEEEIKEQFNSGEFKTTPFEKDYLAYVQIEKIVFTLVVFIIFYWFRRKNLQYEEEQAKLFLEKEKEKKIAENKKLLQEQKYEFTDDDIKFYREANEKLKQKELKNKQKYNQE</sequence>
<keyword evidence="2" id="KW-1133">Transmembrane helix</keyword>
<evidence type="ECO:0000256" key="2">
    <source>
        <dbReference type="SAM" id="Phobius"/>
    </source>
</evidence>
<gene>
    <name evidence="3" type="ORF">PPRIM_AZ9-3.1.T0540008</name>
</gene>
<dbReference type="Proteomes" id="UP000688137">
    <property type="component" value="Unassembled WGS sequence"/>
</dbReference>
<accession>A0A8S1M5J2</accession>
<keyword evidence="2" id="KW-0472">Membrane</keyword>
<evidence type="ECO:0000313" key="4">
    <source>
        <dbReference type="Proteomes" id="UP000688137"/>
    </source>
</evidence>
<feature type="coiled-coil region" evidence="1">
    <location>
        <begin position="98"/>
        <end position="151"/>
    </location>
</feature>
<dbReference type="OMA" id="IFYWFRR"/>